<dbReference type="SMART" id="SM00382">
    <property type="entry name" value="AAA"/>
    <property type="match status" value="1"/>
</dbReference>
<keyword evidence="3" id="KW-0547">Nucleotide-binding</keyword>
<feature type="domain" description="ABC transporter" evidence="5">
    <location>
        <begin position="2"/>
        <end position="236"/>
    </location>
</feature>
<dbReference type="PANTHER" id="PTHR42734:SF6">
    <property type="entry name" value="MOLYBDATE IMPORT ATP-BINDING PROTEIN MOLC"/>
    <property type="match status" value="1"/>
</dbReference>
<dbReference type="eggNOG" id="COG1120">
    <property type="taxonomic scope" value="Bacteria"/>
</dbReference>
<name>E1X3C3_HALMS</name>
<dbReference type="SUPFAM" id="SSF52540">
    <property type="entry name" value="P-loop containing nucleoside triphosphate hydrolases"/>
    <property type="match status" value="1"/>
</dbReference>
<evidence type="ECO:0000313" key="7">
    <source>
        <dbReference type="Proteomes" id="UP000008963"/>
    </source>
</evidence>
<dbReference type="FunFam" id="3.40.50.300:FF:000134">
    <property type="entry name" value="Iron-enterobactin ABC transporter ATP-binding protein"/>
    <property type="match status" value="1"/>
</dbReference>
<comment type="similarity">
    <text evidence="1">Belongs to the ABC transporter superfamily.</text>
</comment>
<dbReference type="GO" id="GO:0016887">
    <property type="term" value="F:ATP hydrolysis activity"/>
    <property type="evidence" value="ECO:0007669"/>
    <property type="project" value="InterPro"/>
</dbReference>
<dbReference type="OrthoDB" id="5296765at2"/>
<dbReference type="PANTHER" id="PTHR42734">
    <property type="entry name" value="METAL TRANSPORT SYSTEM ATP-BINDING PROTEIN TM_0124-RELATED"/>
    <property type="match status" value="1"/>
</dbReference>
<dbReference type="KEGG" id="bmx:BMS_0292"/>
<sequence>MLKIKNLSLSIDKKEILKDISLEFLPNSQTTILGPNGSGKSSLIKCIIGINDMWSGSIELNGVDIRELTYLERAKIISYVPQFLEVHADYSVWDFMEMSYYPHLEDMRTLNNFEIEKADSILNDFNLLDFKHRSLLSLSGGERQRVFIAASIFQSPKILLLDEPTSFLDPKIQDEINKIIFSLEKRMSVVLVSHDINSSILNSKRIIALKKGERFYDGSAVEFISKKYLDELFEKSFTLVNHPEEKMKMIVPEIYKS</sequence>
<dbReference type="PROSITE" id="PS50893">
    <property type="entry name" value="ABC_TRANSPORTER_2"/>
    <property type="match status" value="1"/>
</dbReference>
<keyword evidence="4 6" id="KW-0067">ATP-binding</keyword>
<dbReference type="RefSeq" id="WP_014243007.1">
    <property type="nucleotide sequence ID" value="NC_016620.1"/>
</dbReference>
<reference evidence="7" key="1">
    <citation type="journal article" date="2013" name="ISME J.">
        <title>A small predatory core genome in the divergent marine Bacteriovorax marinus SJ and the terrestrial Bdellovibrio bacteriovorus.</title>
        <authorList>
            <person name="Crossman L.C."/>
            <person name="Chen H."/>
            <person name="Cerdeno-Tarraga A.M."/>
            <person name="Brooks K."/>
            <person name="Quail M.A."/>
            <person name="Pineiro S.A."/>
            <person name="Hobley L."/>
            <person name="Sockett R.E."/>
            <person name="Bentley S.D."/>
            <person name="Parkhill J."/>
            <person name="Williams H.N."/>
            <person name="Stine O.C."/>
        </authorList>
    </citation>
    <scope>NUCLEOTIDE SEQUENCE [LARGE SCALE GENOMIC DNA]</scope>
    <source>
        <strain evidence="7">ATCC BAA-682 / DSM 15412 / SJ</strain>
    </source>
</reference>
<dbReference type="PROSITE" id="PS00211">
    <property type="entry name" value="ABC_TRANSPORTER_1"/>
    <property type="match status" value="1"/>
</dbReference>
<evidence type="ECO:0000256" key="1">
    <source>
        <dbReference type="ARBA" id="ARBA00005417"/>
    </source>
</evidence>
<dbReference type="Pfam" id="PF00005">
    <property type="entry name" value="ABC_tran"/>
    <property type="match status" value="1"/>
</dbReference>
<dbReference type="Gene3D" id="3.40.50.300">
    <property type="entry name" value="P-loop containing nucleotide triphosphate hydrolases"/>
    <property type="match status" value="1"/>
</dbReference>
<dbReference type="InterPro" id="IPR017871">
    <property type="entry name" value="ABC_transporter-like_CS"/>
</dbReference>
<dbReference type="InterPro" id="IPR003593">
    <property type="entry name" value="AAA+_ATPase"/>
</dbReference>
<keyword evidence="2" id="KW-0813">Transport</keyword>
<dbReference type="PATRIC" id="fig|862908.3.peg.281"/>
<protein>
    <submittedName>
        <fullName evidence="6">Iron(III) transport system, ATP-binding protein</fullName>
    </submittedName>
</protein>
<evidence type="ECO:0000259" key="5">
    <source>
        <dbReference type="PROSITE" id="PS50893"/>
    </source>
</evidence>
<dbReference type="HOGENOM" id="CLU_000604_1_11_7"/>
<dbReference type="GO" id="GO:0005524">
    <property type="term" value="F:ATP binding"/>
    <property type="evidence" value="ECO:0007669"/>
    <property type="project" value="UniProtKB-KW"/>
</dbReference>
<dbReference type="STRING" id="862908.BMS_0292"/>
<dbReference type="AlphaFoldDB" id="E1X3C3"/>
<evidence type="ECO:0000313" key="6">
    <source>
        <dbReference type="EMBL" id="CBW25218.1"/>
    </source>
</evidence>
<dbReference type="InterPro" id="IPR027417">
    <property type="entry name" value="P-loop_NTPase"/>
</dbReference>
<dbReference type="CDD" id="cd03214">
    <property type="entry name" value="ABC_Iron-Siderophores_B12_Hemin"/>
    <property type="match status" value="1"/>
</dbReference>
<dbReference type="EMBL" id="FQ312005">
    <property type="protein sequence ID" value="CBW25218.1"/>
    <property type="molecule type" value="Genomic_DNA"/>
</dbReference>
<gene>
    <name evidence="6" type="ordered locus">BMS_0292</name>
</gene>
<keyword evidence="7" id="KW-1185">Reference proteome</keyword>
<dbReference type="InterPro" id="IPR003439">
    <property type="entry name" value="ABC_transporter-like_ATP-bd"/>
</dbReference>
<organism evidence="6 7">
    <name type="scientific">Halobacteriovorax marinus (strain ATCC BAA-682 / DSM 15412 / SJ)</name>
    <name type="common">Bacteriovorax marinus</name>
    <dbReference type="NCBI Taxonomy" id="862908"/>
    <lineage>
        <taxon>Bacteria</taxon>
        <taxon>Pseudomonadati</taxon>
        <taxon>Bdellovibrionota</taxon>
        <taxon>Bacteriovoracia</taxon>
        <taxon>Bacteriovoracales</taxon>
        <taxon>Halobacteriovoraceae</taxon>
        <taxon>Halobacteriovorax</taxon>
    </lineage>
</organism>
<dbReference type="Proteomes" id="UP000008963">
    <property type="component" value="Chromosome"/>
</dbReference>
<evidence type="ECO:0000256" key="4">
    <source>
        <dbReference type="ARBA" id="ARBA00022840"/>
    </source>
</evidence>
<accession>E1X3C3</accession>
<evidence type="ECO:0000256" key="3">
    <source>
        <dbReference type="ARBA" id="ARBA00022741"/>
    </source>
</evidence>
<dbReference type="InterPro" id="IPR050153">
    <property type="entry name" value="Metal_Ion_Import_ABC"/>
</dbReference>
<proteinExistence type="inferred from homology"/>
<evidence type="ECO:0000256" key="2">
    <source>
        <dbReference type="ARBA" id="ARBA00022448"/>
    </source>
</evidence>